<gene>
    <name evidence="6" type="ORF">GH714_004241</name>
</gene>
<evidence type="ECO:0000256" key="1">
    <source>
        <dbReference type="ARBA" id="ARBA00022737"/>
    </source>
</evidence>
<evidence type="ECO:0000313" key="6">
    <source>
        <dbReference type="EMBL" id="KAF2309608.1"/>
    </source>
</evidence>
<protein>
    <recommendedName>
        <fullName evidence="5">RRM domain-containing protein</fullName>
    </recommendedName>
</protein>
<dbReference type="PROSITE" id="PS50102">
    <property type="entry name" value="RRM"/>
    <property type="match status" value="2"/>
</dbReference>
<dbReference type="SUPFAM" id="SSF54928">
    <property type="entry name" value="RNA-binding domain, RBD"/>
    <property type="match status" value="2"/>
</dbReference>
<dbReference type="PANTHER" id="PTHR48032:SF12">
    <property type="entry name" value="RRM DOMAIN-CONTAINING PROTEIN"/>
    <property type="match status" value="1"/>
</dbReference>
<dbReference type="EMBL" id="JAAGAX010000006">
    <property type="protein sequence ID" value="KAF2309608.1"/>
    <property type="molecule type" value="Genomic_DNA"/>
</dbReference>
<keyword evidence="7" id="KW-1185">Reference proteome</keyword>
<dbReference type="PANTHER" id="PTHR48032">
    <property type="entry name" value="RNA-BINDING PROTEIN MUSASHI HOMOLOG RBP6"/>
    <property type="match status" value="1"/>
</dbReference>
<dbReference type="InterPro" id="IPR035979">
    <property type="entry name" value="RBD_domain_sf"/>
</dbReference>
<evidence type="ECO:0000259" key="5">
    <source>
        <dbReference type="PROSITE" id="PS50102"/>
    </source>
</evidence>
<dbReference type="InterPro" id="IPR012677">
    <property type="entry name" value="Nucleotide-bd_a/b_plait_sf"/>
</dbReference>
<feature type="compositionally biased region" description="Low complexity" evidence="4">
    <location>
        <begin position="103"/>
        <end position="112"/>
    </location>
</feature>
<dbReference type="Pfam" id="PF00076">
    <property type="entry name" value="RRM_1"/>
    <property type="match status" value="2"/>
</dbReference>
<name>A0A6A6MAT3_HEVBR</name>
<evidence type="ECO:0000313" key="7">
    <source>
        <dbReference type="Proteomes" id="UP000467840"/>
    </source>
</evidence>
<dbReference type="Gene3D" id="3.30.70.330">
    <property type="match status" value="2"/>
</dbReference>
<feature type="region of interest" description="Disordered" evidence="4">
    <location>
        <begin position="349"/>
        <end position="370"/>
    </location>
</feature>
<organism evidence="6 7">
    <name type="scientific">Hevea brasiliensis</name>
    <name type="common">Para rubber tree</name>
    <name type="synonym">Siphonia brasiliensis</name>
    <dbReference type="NCBI Taxonomy" id="3981"/>
    <lineage>
        <taxon>Eukaryota</taxon>
        <taxon>Viridiplantae</taxon>
        <taxon>Streptophyta</taxon>
        <taxon>Embryophyta</taxon>
        <taxon>Tracheophyta</taxon>
        <taxon>Spermatophyta</taxon>
        <taxon>Magnoliopsida</taxon>
        <taxon>eudicotyledons</taxon>
        <taxon>Gunneridae</taxon>
        <taxon>Pentapetalae</taxon>
        <taxon>rosids</taxon>
        <taxon>fabids</taxon>
        <taxon>Malpighiales</taxon>
        <taxon>Euphorbiaceae</taxon>
        <taxon>Crotonoideae</taxon>
        <taxon>Micrandreae</taxon>
        <taxon>Hevea</taxon>
    </lineage>
</organism>
<sequence length="370" mass="40088">MDNDKAKLFVGGISRETSEEALKAHFAKYGTVLTSHVAKDKNTRSPRGFGFVTFSDPTFADKALQDSHVILGRTVEVKKAIPKTVQLQLQQLQQQQSPNQQKSSGFSENSSNSNGNDYFTAKKIFVGGLSSSLTEEQFQNYFQSFGKIVDVVVMQDSLTNRPRGFGFVTFDSEESVEKVMLNSFHELNGRLVEVKRAVPKECISGSNNNHITKGGVRGLSTKTSQPGSYVPYGPGYEILPGYVPLLGIVVLEGFCGTGFFGGYPMVGYGRPDIGFTSYPKEPLEWTCADWSHNLSFPYNNGFLYPAYVNGGVMMVSGYNENDGPNGNGKLNEVFGGNEQLPSNATLPPIEGIKLGDDSSGLNGSDGGASI</sequence>
<feature type="domain" description="RRM" evidence="5">
    <location>
        <begin position="122"/>
        <end position="199"/>
    </location>
</feature>
<dbReference type="CDD" id="cd12330">
    <property type="entry name" value="RRM2_Hrp1p"/>
    <property type="match status" value="1"/>
</dbReference>
<dbReference type="FunFam" id="3.30.70.330:FF:000040">
    <property type="entry name" value="Heterogeneous nuclear ribonucleoprotein A2/B1"/>
    <property type="match status" value="1"/>
</dbReference>
<reference evidence="6 7" key="1">
    <citation type="journal article" date="2020" name="Mol. Plant">
        <title>The Chromosome-Based Rubber Tree Genome Provides New Insights into Spurge Genome Evolution and Rubber Biosynthesis.</title>
        <authorList>
            <person name="Liu J."/>
            <person name="Shi C."/>
            <person name="Shi C.C."/>
            <person name="Li W."/>
            <person name="Zhang Q.J."/>
            <person name="Zhang Y."/>
            <person name="Li K."/>
            <person name="Lu H.F."/>
            <person name="Shi C."/>
            <person name="Zhu S.T."/>
            <person name="Xiao Z.Y."/>
            <person name="Nan H."/>
            <person name="Yue Y."/>
            <person name="Zhu X.G."/>
            <person name="Wu Y."/>
            <person name="Hong X.N."/>
            <person name="Fan G.Y."/>
            <person name="Tong Y."/>
            <person name="Zhang D."/>
            <person name="Mao C.L."/>
            <person name="Liu Y.L."/>
            <person name="Hao S.J."/>
            <person name="Liu W.Q."/>
            <person name="Lv M.Q."/>
            <person name="Zhang H.B."/>
            <person name="Liu Y."/>
            <person name="Hu-Tang G.R."/>
            <person name="Wang J.P."/>
            <person name="Wang J.H."/>
            <person name="Sun Y.H."/>
            <person name="Ni S.B."/>
            <person name="Chen W.B."/>
            <person name="Zhang X.C."/>
            <person name="Jiao Y.N."/>
            <person name="Eichler E.E."/>
            <person name="Li G.H."/>
            <person name="Liu X."/>
            <person name="Gao L.Z."/>
        </authorList>
    </citation>
    <scope>NUCLEOTIDE SEQUENCE [LARGE SCALE GENOMIC DNA]</scope>
    <source>
        <strain evidence="7">cv. GT1</strain>
        <tissue evidence="6">Leaf</tissue>
    </source>
</reference>
<evidence type="ECO:0000256" key="3">
    <source>
        <dbReference type="PROSITE-ProRule" id="PRU00176"/>
    </source>
</evidence>
<proteinExistence type="predicted"/>
<accession>A0A6A6MAT3</accession>
<comment type="caution">
    <text evidence="6">The sequence shown here is derived from an EMBL/GenBank/DDBJ whole genome shotgun (WGS) entry which is preliminary data.</text>
</comment>
<keyword evidence="1" id="KW-0677">Repeat</keyword>
<feature type="region of interest" description="Disordered" evidence="4">
    <location>
        <begin position="89"/>
        <end position="112"/>
    </location>
</feature>
<evidence type="ECO:0000256" key="4">
    <source>
        <dbReference type="SAM" id="MobiDB-lite"/>
    </source>
</evidence>
<dbReference type="GO" id="GO:0006417">
    <property type="term" value="P:regulation of translation"/>
    <property type="evidence" value="ECO:0007669"/>
    <property type="project" value="TreeGrafter"/>
</dbReference>
<dbReference type="AlphaFoldDB" id="A0A6A6MAT3"/>
<keyword evidence="2 3" id="KW-0694">RNA-binding</keyword>
<dbReference type="SMART" id="SM00360">
    <property type="entry name" value="RRM"/>
    <property type="match status" value="2"/>
</dbReference>
<evidence type="ECO:0000256" key="2">
    <source>
        <dbReference type="ARBA" id="ARBA00022884"/>
    </source>
</evidence>
<feature type="domain" description="RRM" evidence="5">
    <location>
        <begin position="6"/>
        <end position="82"/>
    </location>
</feature>
<dbReference type="GO" id="GO:0003729">
    <property type="term" value="F:mRNA binding"/>
    <property type="evidence" value="ECO:0007669"/>
    <property type="project" value="TreeGrafter"/>
</dbReference>
<dbReference type="Proteomes" id="UP000467840">
    <property type="component" value="Chromosome 14"/>
</dbReference>
<dbReference type="InterPro" id="IPR000504">
    <property type="entry name" value="RRM_dom"/>
</dbReference>